<feature type="domain" description="PhnB-like" evidence="1">
    <location>
        <begin position="4"/>
        <end position="132"/>
    </location>
</feature>
<organism evidence="2 3">
    <name type="scientific">Ramlibacter humi</name>
    <dbReference type="NCBI Taxonomy" id="2530451"/>
    <lineage>
        <taxon>Bacteria</taxon>
        <taxon>Pseudomonadati</taxon>
        <taxon>Pseudomonadota</taxon>
        <taxon>Betaproteobacteria</taxon>
        <taxon>Burkholderiales</taxon>
        <taxon>Comamonadaceae</taxon>
        <taxon>Ramlibacter</taxon>
    </lineage>
</organism>
<dbReference type="SUPFAM" id="SSF54593">
    <property type="entry name" value="Glyoxalase/Bleomycin resistance protein/Dihydroxybiphenyl dioxygenase"/>
    <property type="match status" value="1"/>
</dbReference>
<evidence type="ECO:0000313" key="2">
    <source>
        <dbReference type="EMBL" id="TFY96374.1"/>
    </source>
</evidence>
<dbReference type="PANTHER" id="PTHR33990:SF1">
    <property type="entry name" value="PROTEIN YJDN"/>
    <property type="match status" value="1"/>
</dbReference>
<keyword evidence="3" id="KW-1185">Reference proteome</keyword>
<dbReference type="InterPro" id="IPR028973">
    <property type="entry name" value="PhnB-like"/>
</dbReference>
<comment type="caution">
    <text evidence="2">The sequence shown here is derived from an EMBL/GenBank/DDBJ whole genome shotgun (WGS) entry which is preliminary data.</text>
</comment>
<evidence type="ECO:0000259" key="1">
    <source>
        <dbReference type="Pfam" id="PF06983"/>
    </source>
</evidence>
<evidence type="ECO:0000313" key="3">
    <source>
        <dbReference type="Proteomes" id="UP000297839"/>
    </source>
</evidence>
<accession>A0A4Z0BE27</accession>
<gene>
    <name evidence="2" type="ORF">EZ216_20675</name>
</gene>
<protein>
    <submittedName>
        <fullName evidence="2">VOC family protein</fullName>
    </submittedName>
</protein>
<dbReference type="OrthoDB" id="9795306at2"/>
<dbReference type="Proteomes" id="UP000297839">
    <property type="component" value="Unassembled WGS sequence"/>
</dbReference>
<dbReference type="Gene3D" id="3.10.180.10">
    <property type="entry name" value="2,3-Dihydroxybiphenyl 1,2-Dioxygenase, domain 1"/>
    <property type="match status" value="1"/>
</dbReference>
<sequence length="136" mass="14788">MEAYLTFGGNCEEALNFYKQCLGGEITALMRYEGTPMDGAQLPPEWKQKVLHSVFDAKGARFMASDAPPGQPKPAYSGITMSVYVPGPDHQPASQAFDALSQGGKVTMPFAPPFWGGHFGMLVDKFGVPWMVTSEH</sequence>
<dbReference type="AlphaFoldDB" id="A0A4Z0BE27"/>
<name>A0A4Z0BE27_9BURK</name>
<reference evidence="2 3" key="1">
    <citation type="submission" date="2019-03" db="EMBL/GenBank/DDBJ databases">
        <title>Ramlibacter sp. 18x22-1, whole genome shotgun sequence.</title>
        <authorList>
            <person name="Zhang X."/>
            <person name="Feng G."/>
            <person name="Zhu H."/>
        </authorList>
    </citation>
    <scope>NUCLEOTIDE SEQUENCE [LARGE SCALE GENOMIC DNA]</scope>
    <source>
        <strain evidence="2 3">18x22-1</strain>
    </source>
</reference>
<dbReference type="Pfam" id="PF06983">
    <property type="entry name" value="3-dmu-9_3-mt"/>
    <property type="match status" value="1"/>
</dbReference>
<dbReference type="InterPro" id="IPR029068">
    <property type="entry name" value="Glyas_Bleomycin-R_OHBP_Dase"/>
</dbReference>
<dbReference type="CDD" id="cd06588">
    <property type="entry name" value="PhnB_like"/>
    <property type="match status" value="1"/>
</dbReference>
<dbReference type="PANTHER" id="PTHR33990">
    <property type="entry name" value="PROTEIN YJDN-RELATED"/>
    <property type="match status" value="1"/>
</dbReference>
<proteinExistence type="predicted"/>
<dbReference type="EMBL" id="SMLK01000012">
    <property type="protein sequence ID" value="TFY96374.1"/>
    <property type="molecule type" value="Genomic_DNA"/>
</dbReference>